<organism evidence="4 5">
    <name type="scientific">Egibacter rhizosphaerae</name>
    <dbReference type="NCBI Taxonomy" id="1670831"/>
    <lineage>
        <taxon>Bacteria</taxon>
        <taxon>Bacillati</taxon>
        <taxon>Actinomycetota</taxon>
        <taxon>Nitriliruptoria</taxon>
        <taxon>Egibacterales</taxon>
        <taxon>Egibacteraceae</taxon>
        <taxon>Egibacter</taxon>
    </lineage>
</organism>
<dbReference type="PANTHER" id="PTHR43476">
    <property type="entry name" value="3-(3-HYDROXY-PHENYL)PROPIONATE/3-HYDROXYCINNAMIC ACID HYDROXYLASE"/>
    <property type="match status" value="1"/>
</dbReference>
<feature type="compositionally biased region" description="Basic residues" evidence="2">
    <location>
        <begin position="9"/>
        <end position="25"/>
    </location>
</feature>
<dbReference type="PRINTS" id="PR00420">
    <property type="entry name" value="RNGMNOXGNASE"/>
</dbReference>
<dbReference type="GO" id="GO:0071949">
    <property type="term" value="F:FAD binding"/>
    <property type="evidence" value="ECO:0007669"/>
    <property type="project" value="InterPro"/>
</dbReference>
<proteinExistence type="predicted"/>
<evidence type="ECO:0000259" key="3">
    <source>
        <dbReference type="Pfam" id="PF01494"/>
    </source>
</evidence>
<accession>A0A411YDF3</accession>
<protein>
    <submittedName>
        <fullName evidence="4">Bifunctional 3-(3-hydroxy-phenyl)propionate/3-hydroxycinnamic acid hydroxylase</fullName>
    </submittedName>
</protein>
<dbReference type="Proteomes" id="UP000291469">
    <property type="component" value="Chromosome"/>
</dbReference>
<name>A0A411YDF3_9ACTN</name>
<reference evidence="4 5" key="1">
    <citation type="submission" date="2019-01" db="EMBL/GenBank/DDBJ databases">
        <title>Egibacter rhizosphaerae EGI 80759T.</title>
        <authorList>
            <person name="Chen D.-D."/>
            <person name="Tian Y."/>
            <person name="Jiao J.-Y."/>
            <person name="Zhang X.-T."/>
            <person name="Zhang Y.-G."/>
            <person name="Zhang Y."/>
            <person name="Xiao M."/>
            <person name="Shu W.-S."/>
            <person name="Li W.-J."/>
        </authorList>
    </citation>
    <scope>NUCLEOTIDE SEQUENCE [LARGE SCALE GENOMIC DNA]</scope>
    <source>
        <strain evidence="4 5">EGI 80759</strain>
    </source>
</reference>
<dbReference type="Pfam" id="PF01494">
    <property type="entry name" value="FAD_binding_3"/>
    <property type="match status" value="1"/>
</dbReference>
<dbReference type="GO" id="GO:0008688">
    <property type="term" value="F:3-(3-hydroxyphenyl)propionate hydroxylase activity"/>
    <property type="evidence" value="ECO:0007669"/>
    <property type="project" value="TreeGrafter"/>
</dbReference>
<dbReference type="AlphaFoldDB" id="A0A411YDF3"/>
<dbReference type="KEGG" id="erz:ER308_06560"/>
<dbReference type="SUPFAM" id="SSF51905">
    <property type="entry name" value="FAD/NAD(P)-binding domain"/>
    <property type="match status" value="1"/>
</dbReference>
<dbReference type="NCBIfam" id="NF004829">
    <property type="entry name" value="PRK06183.1-3"/>
    <property type="match status" value="1"/>
</dbReference>
<dbReference type="InterPro" id="IPR002938">
    <property type="entry name" value="FAD-bd"/>
</dbReference>
<dbReference type="Gene3D" id="3.50.50.60">
    <property type="entry name" value="FAD/NAD(P)-binding domain"/>
    <property type="match status" value="1"/>
</dbReference>
<gene>
    <name evidence="4" type="ORF">ER308_06560</name>
</gene>
<feature type="compositionally biased region" description="Low complexity" evidence="2">
    <location>
        <begin position="26"/>
        <end position="36"/>
    </location>
</feature>
<feature type="region of interest" description="Disordered" evidence="2">
    <location>
        <begin position="246"/>
        <end position="267"/>
    </location>
</feature>
<feature type="domain" description="FAD-binding" evidence="3">
    <location>
        <begin position="55"/>
        <end position="409"/>
    </location>
</feature>
<sequence length="569" mass="59673">MRGIAAGPRGRRRVGGRGPRGRRRVSAPGAGAPGPEDGARADAHPSTSGSRAEAVDVVIVGAGPVGVALALDLVRRGLRVVVCEQAMDVHPLPRAVSLDDEAQRWLADLGASVQTRPLRGMTLVDADHRELLRFDRPPEEATLGHPPAALVHQPDLERELRRRFEACAPGALRLGVTVLGVTPAPGDPRPARACTRVVTSAGDLAARWVVGCDGAGSLVRALAGIDDETRGTSQRWLVCDFRVEDGPGGDRDGASPRTNPSPPVGDRAVPEVVQVCDPARPATSVPVGRGRHRLEFRLRRGETGREVGSRLGALARPWFADRPLDVERAAVYEFRARVAGRFRAGRLLLAGDAAHEMPPFLGQGLCTGFRDAANLGWKLAAVVHGAADPRLLDSYDAERQPHAARVVDVADRIGRVVGDRSSTRAAIRNRAIAAGASLTRGRAGLAAQRMPPLPAGPLVSRPGRRGPQGRRAGGLVGHPAPAVLGSALSGPAFTLLRTGDWPPEGGLLAALRGVGVQSRRVAPATIAAAGAGDARALVVRPDGIVAAVLRDDHDLVRLGRGLRRAGLRG</sequence>
<evidence type="ECO:0000313" key="4">
    <source>
        <dbReference type="EMBL" id="QBI19235.1"/>
    </source>
</evidence>
<evidence type="ECO:0000256" key="1">
    <source>
        <dbReference type="ARBA" id="ARBA00023002"/>
    </source>
</evidence>
<keyword evidence="5" id="KW-1185">Reference proteome</keyword>
<dbReference type="InterPro" id="IPR050631">
    <property type="entry name" value="PheA/TfdB_FAD_monoxygenase"/>
</dbReference>
<dbReference type="InterPro" id="IPR036188">
    <property type="entry name" value="FAD/NAD-bd_sf"/>
</dbReference>
<feature type="region of interest" description="Disordered" evidence="2">
    <location>
        <begin position="1"/>
        <end position="50"/>
    </location>
</feature>
<dbReference type="Gene3D" id="3.30.70.2450">
    <property type="match status" value="1"/>
</dbReference>
<dbReference type="GO" id="GO:0019622">
    <property type="term" value="P:3-(3-hydroxy)phenylpropionate catabolic process"/>
    <property type="evidence" value="ECO:0007669"/>
    <property type="project" value="TreeGrafter"/>
</dbReference>
<feature type="region of interest" description="Disordered" evidence="2">
    <location>
        <begin position="449"/>
        <end position="472"/>
    </location>
</feature>
<dbReference type="PANTHER" id="PTHR43476:SF3">
    <property type="entry name" value="FAD-BINDING MONOOXYGENASE"/>
    <property type="match status" value="1"/>
</dbReference>
<dbReference type="EMBL" id="CP036402">
    <property type="protein sequence ID" value="QBI19235.1"/>
    <property type="molecule type" value="Genomic_DNA"/>
</dbReference>
<evidence type="ECO:0000256" key="2">
    <source>
        <dbReference type="SAM" id="MobiDB-lite"/>
    </source>
</evidence>
<evidence type="ECO:0000313" key="5">
    <source>
        <dbReference type="Proteomes" id="UP000291469"/>
    </source>
</evidence>
<dbReference type="OrthoDB" id="8670884at2"/>
<keyword evidence="1" id="KW-0560">Oxidoreductase</keyword>